<comment type="caution">
    <text evidence="2">The sequence shown here is derived from an EMBL/GenBank/DDBJ whole genome shotgun (WGS) entry which is preliminary data.</text>
</comment>
<proteinExistence type="predicted"/>
<name>A0A9Q1Q9J2_9CARY</name>
<reference evidence="2" key="1">
    <citation type="submission" date="2022-04" db="EMBL/GenBank/DDBJ databases">
        <title>Carnegiea gigantea Genome sequencing and assembly v2.</title>
        <authorList>
            <person name="Copetti D."/>
            <person name="Sanderson M.J."/>
            <person name="Burquez A."/>
            <person name="Wojciechowski M.F."/>
        </authorList>
    </citation>
    <scope>NUCLEOTIDE SEQUENCE</scope>
    <source>
        <strain evidence="2">SGP5-SGP5p</strain>
        <tissue evidence="2">Aerial part</tissue>
    </source>
</reference>
<dbReference type="OrthoDB" id="649363at2759"/>
<evidence type="ECO:0000313" key="2">
    <source>
        <dbReference type="EMBL" id="KAJ8433992.1"/>
    </source>
</evidence>
<dbReference type="Proteomes" id="UP001153076">
    <property type="component" value="Unassembled WGS sequence"/>
</dbReference>
<accession>A0A9Q1Q9J2</accession>
<organism evidence="2 3">
    <name type="scientific">Carnegiea gigantea</name>
    <dbReference type="NCBI Taxonomy" id="171969"/>
    <lineage>
        <taxon>Eukaryota</taxon>
        <taxon>Viridiplantae</taxon>
        <taxon>Streptophyta</taxon>
        <taxon>Embryophyta</taxon>
        <taxon>Tracheophyta</taxon>
        <taxon>Spermatophyta</taxon>
        <taxon>Magnoliopsida</taxon>
        <taxon>eudicotyledons</taxon>
        <taxon>Gunneridae</taxon>
        <taxon>Pentapetalae</taxon>
        <taxon>Caryophyllales</taxon>
        <taxon>Cactineae</taxon>
        <taxon>Cactaceae</taxon>
        <taxon>Cactoideae</taxon>
        <taxon>Echinocereeae</taxon>
        <taxon>Carnegiea</taxon>
    </lineage>
</organism>
<keyword evidence="3" id="KW-1185">Reference proteome</keyword>
<dbReference type="EMBL" id="JAKOGI010000506">
    <property type="protein sequence ID" value="KAJ8433992.1"/>
    <property type="molecule type" value="Genomic_DNA"/>
</dbReference>
<dbReference type="AlphaFoldDB" id="A0A9Q1Q9J2"/>
<gene>
    <name evidence="2" type="ORF">Cgig2_012685</name>
</gene>
<evidence type="ECO:0000259" key="1">
    <source>
        <dbReference type="Pfam" id="PF13966"/>
    </source>
</evidence>
<dbReference type="InterPro" id="IPR026960">
    <property type="entry name" value="RVT-Znf"/>
</dbReference>
<sequence>MQQPLLEVATRPVPASVHQKMVTDYWNHGTGWCCEEFRDLLPESTLNQITSIQVYPEAGIQDEIFWGKTSSGLFLIQTAIAMLWGDNSSDDRLIWKKIWKVEVPQKMRLLMWLVPQGVLMTNTNRVRRGMASKPECNMCPGLLEDTSHIFRTCERVREVWHYFEQANTGVHDPNLELKEWVLCNLTHMTNDTTWPMKFTVALWWLWRWRNEACLGRISNIPGSLKLSTPVDIAIESDTKVPRKEGETKIE</sequence>
<evidence type="ECO:0000313" key="3">
    <source>
        <dbReference type="Proteomes" id="UP001153076"/>
    </source>
</evidence>
<feature type="domain" description="Reverse transcriptase zinc-binding" evidence="1">
    <location>
        <begin position="78"/>
        <end position="160"/>
    </location>
</feature>
<protein>
    <recommendedName>
        <fullName evidence="1">Reverse transcriptase zinc-binding domain-containing protein</fullName>
    </recommendedName>
</protein>
<dbReference type="Pfam" id="PF13966">
    <property type="entry name" value="zf-RVT"/>
    <property type="match status" value="1"/>
</dbReference>